<dbReference type="GO" id="GO:0005506">
    <property type="term" value="F:iron ion binding"/>
    <property type="evidence" value="ECO:0007669"/>
    <property type="project" value="InterPro"/>
</dbReference>
<accession>A0A438CHM3</accession>
<keyword evidence="8" id="KW-0503">Monooxygenase</keyword>
<dbReference type="InterPro" id="IPR050307">
    <property type="entry name" value="Sterol_Desaturase_Related"/>
</dbReference>
<comment type="subcellular location">
    <subcellularLocation>
        <location evidence="1">Membrane</location>
    </subcellularLocation>
</comment>
<reference evidence="8 9" key="1">
    <citation type="journal article" date="2018" name="PLoS Genet.">
        <title>Population sequencing reveals clonal diversity and ancestral inbreeding in the grapevine cultivar Chardonnay.</title>
        <authorList>
            <person name="Roach M.J."/>
            <person name="Johnson D.L."/>
            <person name="Bohlmann J."/>
            <person name="van Vuuren H.J."/>
            <person name="Jones S.J."/>
            <person name="Pretorius I.S."/>
            <person name="Schmidt S.A."/>
            <person name="Borneman A.R."/>
        </authorList>
    </citation>
    <scope>NUCLEOTIDE SEQUENCE [LARGE SCALE GENOMIC DNA]</scope>
    <source>
        <strain evidence="9">cv. Chardonnay</strain>
        <tissue evidence="8">Leaf</tissue>
    </source>
</reference>
<dbReference type="InterPro" id="IPR006694">
    <property type="entry name" value="Fatty_acid_hydroxylase"/>
</dbReference>
<dbReference type="GO" id="GO:0008610">
    <property type="term" value="P:lipid biosynthetic process"/>
    <property type="evidence" value="ECO:0007669"/>
    <property type="project" value="InterPro"/>
</dbReference>
<keyword evidence="4 6" id="KW-1133">Transmembrane helix</keyword>
<keyword evidence="8" id="KW-0560">Oxidoreductase</keyword>
<name>A0A438CHM3_VITVI</name>
<evidence type="ECO:0000256" key="4">
    <source>
        <dbReference type="ARBA" id="ARBA00022989"/>
    </source>
</evidence>
<keyword evidence="3 6" id="KW-0812">Transmembrane</keyword>
<sequence>MESVLAFKNLQNFTFSGVDVPFSAMTSFVMNFIVWQMLGYRDWLSFVFAKETIAKIPVEPMSWSIADLQDRFIWDCNSALHCSPNCADYYRDASHGHMAVLCASLHAPEQILVSPCPLSTSQAGCPLCNWGPLQSSVGGLLLDTVGGAISFLVSGMTARTAVIFFCFAVIKTVDDHCGLWLPGNIFHLLFQNNTAYHDIHHQRQGLKYNYSQPFFPIWDKLLGTHMPYKLVRRPQGGFEARLTKD</sequence>
<evidence type="ECO:0000256" key="2">
    <source>
        <dbReference type="ARBA" id="ARBA00009324"/>
    </source>
</evidence>
<gene>
    <name evidence="8" type="primary">SBH1</name>
    <name evidence="8" type="ORF">CK203_103829</name>
</gene>
<keyword evidence="5 6" id="KW-0472">Membrane</keyword>
<comment type="caution">
    <text evidence="8">The sequence shown here is derived from an EMBL/GenBank/DDBJ whole genome shotgun (WGS) entry which is preliminary data.</text>
</comment>
<dbReference type="Proteomes" id="UP000288805">
    <property type="component" value="Unassembled WGS sequence"/>
</dbReference>
<evidence type="ECO:0000259" key="7">
    <source>
        <dbReference type="Pfam" id="PF04116"/>
    </source>
</evidence>
<evidence type="ECO:0000256" key="5">
    <source>
        <dbReference type="ARBA" id="ARBA00023136"/>
    </source>
</evidence>
<evidence type="ECO:0000256" key="1">
    <source>
        <dbReference type="ARBA" id="ARBA00004370"/>
    </source>
</evidence>
<dbReference type="PANTHER" id="PTHR11863">
    <property type="entry name" value="STEROL DESATURASE"/>
    <property type="match status" value="1"/>
</dbReference>
<protein>
    <submittedName>
        <fullName evidence="8">Sphinganine C4-monooxygenase 1</fullName>
    </submittedName>
</protein>
<dbReference type="OrthoDB" id="408954at2759"/>
<evidence type="ECO:0000313" key="8">
    <source>
        <dbReference type="EMBL" id="RVW22718.1"/>
    </source>
</evidence>
<comment type="similarity">
    <text evidence="2">Belongs to the sterol desaturase family.</text>
</comment>
<dbReference type="AlphaFoldDB" id="A0A438CHM3"/>
<feature type="transmembrane region" description="Helical" evidence="6">
    <location>
        <begin position="20"/>
        <end position="40"/>
    </location>
</feature>
<dbReference type="EMBL" id="QGNW01002221">
    <property type="protein sequence ID" value="RVW22718.1"/>
    <property type="molecule type" value="Genomic_DNA"/>
</dbReference>
<dbReference type="GO" id="GO:0004497">
    <property type="term" value="F:monooxygenase activity"/>
    <property type="evidence" value="ECO:0007669"/>
    <property type="project" value="UniProtKB-KW"/>
</dbReference>
<feature type="domain" description="Fatty acid hydroxylase" evidence="7">
    <location>
        <begin position="145"/>
        <end position="224"/>
    </location>
</feature>
<evidence type="ECO:0000256" key="6">
    <source>
        <dbReference type="SAM" id="Phobius"/>
    </source>
</evidence>
<evidence type="ECO:0000313" key="9">
    <source>
        <dbReference type="Proteomes" id="UP000288805"/>
    </source>
</evidence>
<proteinExistence type="inferred from homology"/>
<dbReference type="GO" id="GO:0016020">
    <property type="term" value="C:membrane"/>
    <property type="evidence" value="ECO:0007669"/>
    <property type="project" value="UniProtKB-SubCell"/>
</dbReference>
<evidence type="ECO:0000256" key="3">
    <source>
        <dbReference type="ARBA" id="ARBA00022692"/>
    </source>
</evidence>
<dbReference type="Pfam" id="PF04116">
    <property type="entry name" value="FA_hydroxylase"/>
    <property type="match status" value="1"/>
</dbReference>
<organism evidence="8 9">
    <name type="scientific">Vitis vinifera</name>
    <name type="common">Grape</name>
    <dbReference type="NCBI Taxonomy" id="29760"/>
    <lineage>
        <taxon>Eukaryota</taxon>
        <taxon>Viridiplantae</taxon>
        <taxon>Streptophyta</taxon>
        <taxon>Embryophyta</taxon>
        <taxon>Tracheophyta</taxon>
        <taxon>Spermatophyta</taxon>
        <taxon>Magnoliopsida</taxon>
        <taxon>eudicotyledons</taxon>
        <taxon>Gunneridae</taxon>
        <taxon>Pentapetalae</taxon>
        <taxon>rosids</taxon>
        <taxon>Vitales</taxon>
        <taxon>Vitaceae</taxon>
        <taxon>Viteae</taxon>
        <taxon>Vitis</taxon>
    </lineage>
</organism>